<accession>A0A7I4YKJ4</accession>
<dbReference type="OrthoDB" id="5866088at2759"/>
<dbReference type="SUPFAM" id="SSF53098">
    <property type="entry name" value="Ribonuclease H-like"/>
    <property type="match status" value="1"/>
</dbReference>
<evidence type="ECO:0000313" key="2">
    <source>
        <dbReference type="Proteomes" id="UP000025227"/>
    </source>
</evidence>
<organism evidence="2 3">
    <name type="scientific">Haemonchus contortus</name>
    <name type="common">Barber pole worm</name>
    <dbReference type="NCBI Taxonomy" id="6289"/>
    <lineage>
        <taxon>Eukaryota</taxon>
        <taxon>Metazoa</taxon>
        <taxon>Ecdysozoa</taxon>
        <taxon>Nematoda</taxon>
        <taxon>Chromadorea</taxon>
        <taxon>Rhabditida</taxon>
        <taxon>Rhabditina</taxon>
        <taxon>Rhabditomorpha</taxon>
        <taxon>Strongyloidea</taxon>
        <taxon>Trichostrongylidae</taxon>
        <taxon>Haemonchus</taxon>
    </lineage>
</organism>
<dbReference type="WBParaSite" id="HCON_00113840-00001">
    <property type="protein sequence ID" value="HCON_00113840-00001"/>
    <property type="gene ID" value="HCON_00113840"/>
</dbReference>
<dbReference type="Gene3D" id="3.30.420.10">
    <property type="entry name" value="Ribonuclease H-like superfamily/Ribonuclease H"/>
    <property type="match status" value="1"/>
</dbReference>
<evidence type="ECO:0000313" key="3">
    <source>
        <dbReference type="WBParaSite" id="HCON_00113840-00001"/>
    </source>
</evidence>
<sequence length="127" mass="14429">MRKFLERLQVLCSFPKIGDIYKMNYSMESLEGGSENGPLPKRRAIRTKPFENVGVDYFGPLIAKENDDKTKVHGIIITCMTTRMVHMEVVTDTSTDKLLLALRRFFARRGVRKSITSDNGPSFVLAD</sequence>
<dbReference type="InterPro" id="IPR012337">
    <property type="entry name" value="RNaseH-like_sf"/>
</dbReference>
<dbReference type="GO" id="GO:0015074">
    <property type="term" value="P:DNA integration"/>
    <property type="evidence" value="ECO:0007669"/>
    <property type="project" value="InterPro"/>
</dbReference>
<dbReference type="PROSITE" id="PS50994">
    <property type="entry name" value="INTEGRASE"/>
    <property type="match status" value="1"/>
</dbReference>
<dbReference type="InterPro" id="IPR036397">
    <property type="entry name" value="RNaseH_sf"/>
</dbReference>
<feature type="domain" description="Integrase catalytic" evidence="1">
    <location>
        <begin position="45"/>
        <end position="127"/>
    </location>
</feature>
<dbReference type="PANTHER" id="PTHR47331">
    <property type="entry name" value="PHD-TYPE DOMAIN-CONTAINING PROTEIN"/>
    <property type="match status" value="1"/>
</dbReference>
<proteinExistence type="predicted"/>
<keyword evidence="2" id="KW-1185">Reference proteome</keyword>
<dbReference type="AlphaFoldDB" id="A0A7I4YKJ4"/>
<dbReference type="GO" id="GO:0003676">
    <property type="term" value="F:nucleic acid binding"/>
    <property type="evidence" value="ECO:0007669"/>
    <property type="project" value="InterPro"/>
</dbReference>
<reference evidence="3" key="1">
    <citation type="submission" date="2020-12" db="UniProtKB">
        <authorList>
            <consortium name="WormBaseParasite"/>
        </authorList>
    </citation>
    <scope>IDENTIFICATION</scope>
    <source>
        <strain evidence="3">MHco3</strain>
    </source>
</reference>
<evidence type="ECO:0000259" key="1">
    <source>
        <dbReference type="PROSITE" id="PS50994"/>
    </source>
</evidence>
<name>A0A7I4YKJ4_HAECO</name>
<protein>
    <submittedName>
        <fullName evidence="3">Integrase catalytic domain-containing protein</fullName>
    </submittedName>
</protein>
<dbReference type="InterPro" id="IPR001584">
    <property type="entry name" value="Integrase_cat-core"/>
</dbReference>
<dbReference type="Proteomes" id="UP000025227">
    <property type="component" value="Unplaced"/>
</dbReference>